<reference evidence="2" key="1">
    <citation type="submission" date="2021-05" db="EMBL/GenBank/DDBJ databases">
        <authorList>
            <person name="Alioto T."/>
            <person name="Alioto T."/>
            <person name="Gomez Garrido J."/>
        </authorList>
    </citation>
    <scope>NUCLEOTIDE SEQUENCE</scope>
</reference>
<sequence length="138" mass="14982">METLNRFSVTAASAGVLNQKRVNPCRRFPRCYRPCGPSYPATTAPSTGTGTCDSAKVRPPPRSWSSKSSPSTVTPRWPSRTWCAITTGVTGRTRCRGEFCESKKRRTCNKIPISAHIAHGAMGNGLHSSRRAPSSSSR</sequence>
<feature type="compositionally biased region" description="Low complexity" evidence="1">
    <location>
        <begin position="36"/>
        <end position="51"/>
    </location>
</feature>
<accession>A0A8D8J1Z2</accession>
<evidence type="ECO:0000256" key="1">
    <source>
        <dbReference type="SAM" id="MobiDB-lite"/>
    </source>
</evidence>
<protein>
    <submittedName>
        <fullName evidence="2">(northern house mosquito) hypothetical protein</fullName>
    </submittedName>
</protein>
<feature type="region of interest" description="Disordered" evidence="1">
    <location>
        <begin position="119"/>
        <end position="138"/>
    </location>
</feature>
<dbReference type="EMBL" id="HBUE01266194">
    <property type="protein sequence ID" value="CAG6561391.1"/>
    <property type="molecule type" value="Transcribed_RNA"/>
</dbReference>
<evidence type="ECO:0000313" key="2">
    <source>
        <dbReference type="EMBL" id="CAG6561391.1"/>
    </source>
</evidence>
<feature type="region of interest" description="Disordered" evidence="1">
    <location>
        <begin position="36"/>
        <end position="77"/>
    </location>
</feature>
<dbReference type="EMBL" id="HBUE01161001">
    <property type="protein sequence ID" value="CAG6509987.1"/>
    <property type="molecule type" value="Transcribed_RNA"/>
</dbReference>
<name>A0A8D8J1Z2_CULPI</name>
<dbReference type="AlphaFoldDB" id="A0A8D8J1Z2"/>
<feature type="compositionally biased region" description="Low complexity" evidence="1">
    <location>
        <begin position="63"/>
        <end position="75"/>
    </location>
</feature>
<proteinExistence type="predicted"/>
<organism evidence="2">
    <name type="scientific">Culex pipiens</name>
    <name type="common">House mosquito</name>
    <dbReference type="NCBI Taxonomy" id="7175"/>
    <lineage>
        <taxon>Eukaryota</taxon>
        <taxon>Metazoa</taxon>
        <taxon>Ecdysozoa</taxon>
        <taxon>Arthropoda</taxon>
        <taxon>Hexapoda</taxon>
        <taxon>Insecta</taxon>
        <taxon>Pterygota</taxon>
        <taxon>Neoptera</taxon>
        <taxon>Endopterygota</taxon>
        <taxon>Diptera</taxon>
        <taxon>Nematocera</taxon>
        <taxon>Culicoidea</taxon>
        <taxon>Culicidae</taxon>
        <taxon>Culicinae</taxon>
        <taxon>Culicini</taxon>
        <taxon>Culex</taxon>
        <taxon>Culex</taxon>
    </lineage>
</organism>